<dbReference type="PANTHER" id="PTHR24286:SF44">
    <property type="entry name" value="3BETA,22ALPHA-DIHYDROXYSTEROID 3-DEHYDROGENASE"/>
    <property type="match status" value="1"/>
</dbReference>
<keyword evidence="7 14" id="KW-0479">Metal-binding</keyword>
<evidence type="ECO:0000256" key="1">
    <source>
        <dbReference type="ARBA" id="ARBA00001971"/>
    </source>
</evidence>
<evidence type="ECO:0000256" key="5">
    <source>
        <dbReference type="ARBA" id="ARBA00022617"/>
    </source>
</evidence>
<evidence type="ECO:0000256" key="3">
    <source>
        <dbReference type="ARBA" id="ARBA00004972"/>
    </source>
</evidence>
<dbReference type="GO" id="GO:0016020">
    <property type="term" value="C:membrane"/>
    <property type="evidence" value="ECO:0007669"/>
    <property type="project" value="UniProtKB-SubCell"/>
</dbReference>
<evidence type="ECO:0000256" key="14">
    <source>
        <dbReference type="PIRSR" id="PIRSR602401-1"/>
    </source>
</evidence>
<dbReference type="InterPro" id="IPR036396">
    <property type="entry name" value="Cyt_P450_sf"/>
</dbReference>
<evidence type="ECO:0000256" key="15">
    <source>
        <dbReference type="RuleBase" id="RU000461"/>
    </source>
</evidence>
<name>A0A803KZY7_CHEQI</name>
<keyword evidence="10 14" id="KW-0408">Iron</keyword>
<dbReference type="PROSITE" id="PS00086">
    <property type="entry name" value="CYTOCHROME_P450"/>
    <property type="match status" value="1"/>
</dbReference>
<protein>
    <recommendedName>
        <fullName evidence="18">Cytochrome P450 90A1</fullName>
    </recommendedName>
</protein>
<reference evidence="16" key="1">
    <citation type="journal article" date="2017" name="Nature">
        <title>The genome of Chenopodium quinoa.</title>
        <authorList>
            <person name="Jarvis D.E."/>
            <person name="Ho Y.S."/>
            <person name="Lightfoot D.J."/>
            <person name="Schmoeckel S.M."/>
            <person name="Li B."/>
            <person name="Borm T.J.A."/>
            <person name="Ohyanagi H."/>
            <person name="Mineta K."/>
            <person name="Michell C.T."/>
            <person name="Saber N."/>
            <person name="Kharbatia N.M."/>
            <person name="Rupper R.R."/>
            <person name="Sharp A.R."/>
            <person name="Dally N."/>
            <person name="Boughton B.A."/>
            <person name="Woo Y.H."/>
            <person name="Gao G."/>
            <person name="Schijlen E.G.W.M."/>
            <person name="Guo X."/>
            <person name="Momin A.A."/>
            <person name="Negrao S."/>
            <person name="Al-Babili S."/>
            <person name="Gehring C."/>
            <person name="Roessner U."/>
            <person name="Jung C."/>
            <person name="Murphy K."/>
            <person name="Arold S.T."/>
            <person name="Gojobori T."/>
            <person name="van der Linden C.G."/>
            <person name="van Loo E.N."/>
            <person name="Jellen E.N."/>
            <person name="Maughan P.J."/>
            <person name="Tester M."/>
        </authorList>
    </citation>
    <scope>NUCLEOTIDE SEQUENCE [LARGE SCALE GENOMIC DNA]</scope>
    <source>
        <strain evidence="16">cv. PI 614886</strain>
    </source>
</reference>
<dbReference type="GO" id="GO:0020037">
    <property type="term" value="F:heme binding"/>
    <property type="evidence" value="ECO:0007669"/>
    <property type="project" value="InterPro"/>
</dbReference>
<sequence>MGLPFIGETLQLISAFKSDNPEPFTDERVGRFGPIFLTHLFGEPTIYSVDPEVNRFILNNEGKLFESSYPSIIAYLHGEYSLLLMKGNLHKKMHSLTVNFTKSALTRGRLLLDMDRLMLFCMDSWSPKLLLLEETKKAKNLRKEFLLIVEGFWSIPLPFFSISYKRAVKAKTKVVEALKLVVKERRSARDEGERKSDILGAILDEKADDEYSDEMIVDLLVSLMLAGFETTSSAMTLAVKFLTESPLALAQLKEEQEKIRDQKGDNELLVWNDYKSMSFTQCVISETLRISNIVGAIFRRTLSDIQMNGYTIPKGWKVLAAIRGVHMNDEYFKDAQSFNPWRWQGDAEMTPANVFIPFGGGPRLCPGYELSRVSISIFLHRLITKYSWEAAEEDKLVFFPLTGTQKRYPINVRPRNPSV</sequence>
<dbReference type="GO" id="GO:0016125">
    <property type="term" value="P:sterol metabolic process"/>
    <property type="evidence" value="ECO:0007669"/>
    <property type="project" value="TreeGrafter"/>
</dbReference>
<evidence type="ECO:0008006" key="18">
    <source>
        <dbReference type="Google" id="ProtNLM"/>
    </source>
</evidence>
<dbReference type="GO" id="GO:0016132">
    <property type="term" value="P:brassinosteroid biosynthetic process"/>
    <property type="evidence" value="ECO:0007669"/>
    <property type="project" value="TreeGrafter"/>
</dbReference>
<proteinExistence type="inferred from homology"/>
<dbReference type="Gramene" id="AUR62004597-RA">
    <property type="protein sequence ID" value="AUR62004597-RA:cds"/>
    <property type="gene ID" value="AUR62004597"/>
</dbReference>
<dbReference type="PRINTS" id="PR00463">
    <property type="entry name" value="EP450I"/>
</dbReference>
<evidence type="ECO:0000256" key="4">
    <source>
        <dbReference type="ARBA" id="ARBA00010617"/>
    </source>
</evidence>
<accession>A0A803KZY7</accession>
<dbReference type="Pfam" id="PF00067">
    <property type="entry name" value="p450"/>
    <property type="match status" value="1"/>
</dbReference>
<dbReference type="SUPFAM" id="SSF48264">
    <property type="entry name" value="Cytochrome P450"/>
    <property type="match status" value="1"/>
</dbReference>
<dbReference type="AlphaFoldDB" id="A0A803KZY7"/>
<organism evidence="16 17">
    <name type="scientific">Chenopodium quinoa</name>
    <name type="common">Quinoa</name>
    <dbReference type="NCBI Taxonomy" id="63459"/>
    <lineage>
        <taxon>Eukaryota</taxon>
        <taxon>Viridiplantae</taxon>
        <taxon>Streptophyta</taxon>
        <taxon>Embryophyta</taxon>
        <taxon>Tracheophyta</taxon>
        <taxon>Spermatophyta</taxon>
        <taxon>Magnoliopsida</taxon>
        <taxon>eudicotyledons</taxon>
        <taxon>Gunneridae</taxon>
        <taxon>Pentapetalae</taxon>
        <taxon>Caryophyllales</taxon>
        <taxon>Chenopodiaceae</taxon>
        <taxon>Chenopodioideae</taxon>
        <taxon>Atripliceae</taxon>
        <taxon>Chenopodium</taxon>
    </lineage>
</organism>
<evidence type="ECO:0000256" key="11">
    <source>
        <dbReference type="ARBA" id="ARBA00023033"/>
    </source>
</evidence>
<dbReference type="GO" id="GO:0010268">
    <property type="term" value="P:brassinosteroid homeostasis"/>
    <property type="evidence" value="ECO:0007669"/>
    <property type="project" value="TreeGrafter"/>
</dbReference>
<comment type="cofactor">
    <cofactor evidence="1 14">
        <name>heme</name>
        <dbReference type="ChEBI" id="CHEBI:30413"/>
    </cofactor>
</comment>
<dbReference type="PANTHER" id="PTHR24286">
    <property type="entry name" value="CYTOCHROME P450 26"/>
    <property type="match status" value="1"/>
</dbReference>
<evidence type="ECO:0000256" key="2">
    <source>
        <dbReference type="ARBA" id="ARBA00004167"/>
    </source>
</evidence>
<evidence type="ECO:0000256" key="10">
    <source>
        <dbReference type="ARBA" id="ARBA00023004"/>
    </source>
</evidence>
<dbReference type="PRINTS" id="PR00385">
    <property type="entry name" value="P450"/>
</dbReference>
<evidence type="ECO:0000313" key="17">
    <source>
        <dbReference type="Proteomes" id="UP000596660"/>
    </source>
</evidence>
<comment type="similarity">
    <text evidence="4 15">Belongs to the cytochrome P450 family.</text>
</comment>
<comment type="pathway">
    <text evidence="13">Plant hormone biosynthesis; brassinosteroid biosynthesis.</text>
</comment>
<evidence type="ECO:0000256" key="7">
    <source>
        <dbReference type="ARBA" id="ARBA00022723"/>
    </source>
</evidence>
<dbReference type="InterPro" id="IPR001128">
    <property type="entry name" value="Cyt_P450"/>
</dbReference>
<dbReference type="CDD" id="cd11043">
    <property type="entry name" value="CYP90-like"/>
    <property type="match status" value="1"/>
</dbReference>
<dbReference type="EnsemblPlants" id="AUR62004597-RA">
    <property type="protein sequence ID" value="AUR62004597-RA:cds"/>
    <property type="gene ID" value="AUR62004597"/>
</dbReference>
<dbReference type="InterPro" id="IPR002401">
    <property type="entry name" value="Cyt_P450_E_grp-I"/>
</dbReference>
<dbReference type="Proteomes" id="UP000596660">
    <property type="component" value="Unplaced"/>
</dbReference>
<evidence type="ECO:0000256" key="13">
    <source>
        <dbReference type="ARBA" id="ARBA00037910"/>
    </source>
</evidence>
<keyword evidence="9 15" id="KW-0560">Oxidoreductase</keyword>
<evidence type="ECO:0000256" key="9">
    <source>
        <dbReference type="ARBA" id="ARBA00023002"/>
    </source>
</evidence>
<dbReference type="InterPro" id="IPR017972">
    <property type="entry name" value="Cyt_P450_CS"/>
</dbReference>
<dbReference type="GO" id="GO:0004497">
    <property type="term" value="F:monooxygenase activity"/>
    <property type="evidence" value="ECO:0007669"/>
    <property type="project" value="UniProtKB-KW"/>
</dbReference>
<comment type="subcellular location">
    <subcellularLocation>
        <location evidence="2">Membrane</location>
        <topology evidence="2">Single-pass membrane protein</topology>
    </subcellularLocation>
</comment>
<evidence type="ECO:0000256" key="12">
    <source>
        <dbReference type="ARBA" id="ARBA00023136"/>
    </source>
</evidence>
<dbReference type="GO" id="GO:0005506">
    <property type="term" value="F:iron ion binding"/>
    <property type="evidence" value="ECO:0007669"/>
    <property type="project" value="InterPro"/>
</dbReference>
<dbReference type="Gene3D" id="1.10.630.10">
    <property type="entry name" value="Cytochrome P450"/>
    <property type="match status" value="1"/>
</dbReference>
<keyword evidence="5 14" id="KW-0349">Heme</keyword>
<evidence type="ECO:0000256" key="8">
    <source>
        <dbReference type="ARBA" id="ARBA00022989"/>
    </source>
</evidence>
<dbReference type="GO" id="GO:0016705">
    <property type="term" value="F:oxidoreductase activity, acting on paired donors, with incorporation or reduction of molecular oxygen"/>
    <property type="evidence" value="ECO:0007669"/>
    <property type="project" value="InterPro"/>
</dbReference>
<evidence type="ECO:0000313" key="16">
    <source>
        <dbReference type="EnsemblPlants" id="AUR62004597-RA:cds"/>
    </source>
</evidence>
<feature type="binding site" description="axial binding residue" evidence="14">
    <location>
        <position position="365"/>
    </location>
    <ligand>
        <name>heme</name>
        <dbReference type="ChEBI" id="CHEBI:30413"/>
    </ligand>
    <ligandPart>
        <name>Fe</name>
        <dbReference type="ChEBI" id="CHEBI:18248"/>
    </ligandPart>
</feature>
<keyword evidence="12" id="KW-0472">Membrane</keyword>
<keyword evidence="8" id="KW-1133">Transmembrane helix</keyword>
<keyword evidence="6" id="KW-0812">Transmembrane</keyword>
<keyword evidence="11 15" id="KW-0503">Monooxygenase</keyword>
<comment type="pathway">
    <text evidence="3">Hormone biosynthesis.</text>
</comment>
<evidence type="ECO:0000256" key="6">
    <source>
        <dbReference type="ARBA" id="ARBA00022692"/>
    </source>
</evidence>
<keyword evidence="17" id="KW-1185">Reference proteome</keyword>
<reference evidence="16" key="2">
    <citation type="submission" date="2021-03" db="UniProtKB">
        <authorList>
            <consortium name="EnsemblPlants"/>
        </authorList>
    </citation>
    <scope>IDENTIFICATION</scope>
</reference>
<dbReference type="OMA" id="FGEPTIY"/>